<dbReference type="Proteomes" id="UP000538929">
    <property type="component" value="Unassembled WGS sequence"/>
</dbReference>
<keyword evidence="2" id="KW-0511">Multifunctional enzyme</keyword>
<dbReference type="SUPFAM" id="SSF55048">
    <property type="entry name" value="Probable ACP-binding domain of malonyl-CoA ACP transacylase"/>
    <property type="match status" value="1"/>
</dbReference>
<dbReference type="Gene3D" id="3.30.70.250">
    <property type="entry name" value="Malonyl-CoA ACP transacylase, ACP-binding"/>
    <property type="match status" value="1"/>
</dbReference>
<evidence type="ECO:0000256" key="2">
    <source>
        <dbReference type="ARBA" id="ARBA00023268"/>
    </source>
</evidence>
<dbReference type="Gene3D" id="3.30.70.3290">
    <property type="match status" value="1"/>
</dbReference>
<dbReference type="InterPro" id="IPR001227">
    <property type="entry name" value="Ac_transferase_dom_sf"/>
</dbReference>
<keyword evidence="1 5" id="KW-0808">Transferase</keyword>
<keyword evidence="3 5" id="KW-0012">Acyltransferase</keyword>
<dbReference type="EMBL" id="VKHT01000054">
    <property type="protein sequence ID" value="MBB0243241.1"/>
    <property type="molecule type" value="Genomic_DNA"/>
</dbReference>
<dbReference type="GO" id="GO:0006633">
    <property type="term" value="P:fatty acid biosynthetic process"/>
    <property type="evidence" value="ECO:0007669"/>
    <property type="project" value="TreeGrafter"/>
</dbReference>
<protein>
    <submittedName>
        <fullName evidence="5">Acyltransferase domain-containing protein</fullName>
    </submittedName>
</protein>
<dbReference type="InterPro" id="IPR016035">
    <property type="entry name" value="Acyl_Trfase/lysoPLipase"/>
</dbReference>
<dbReference type="AlphaFoldDB" id="A0A7W3TAH8"/>
<dbReference type="SUPFAM" id="SSF52151">
    <property type="entry name" value="FabD/lysophospholipase-like"/>
    <property type="match status" value="1"/>
</dbReference>
<reference evidence="6" key="1">
    <citation type="submission" date="2019-10" db="EMBL/GenBank/DDBJ databases">
        <title>Streptomyces sp. nov., a novel actinobacterium isolated from alkaline environment.</title>
        <authorList>
            <person name="Golinska P."/>
        </authorList>
    </citation>
    <scope>NUCLEOTIDE SEQUENCE [LARGE SCALE GENOMIC DNA]</scope>
    <source>
        <strain evidence="6">DSM 42118</strain>
    </source>
</reference>
<feature type="domain" description="Malonyl-CoA:ACP transacylase (MAT)" evidence="4">
    <location>
        <begin position="83"/>
        <end position="376"/>
    </location>
</feature>
<dbReference type="InterPro" id="IPR050091">
    <property type="entry name" value="PKS_NRPS_Biosynth_Enz"/>
</dbReference>
<evidence type="ECO:0000259" key="4">
    <source>
        <dbReference type="SMART" id="SM00827"/>
    </source>
</evidence>
<evidence type="ECO:0000313" key="5">
    <source>
        <dbReference type="EMBL" id="MBB0243241.1"/>
    </source>
</evidence>
<dbReference type="InterPro" id="IPR014043">
    <property type="entry name" value="Acyl_transferase_dom"/>
</dbReference>
<dbReference type="RefSeq" id="WP_182604945.1">
    <property type="nucleotide sequence ID" value="NZ_VKHT01000054.1"/>
</dbReference>
<dbReference type="InterPro" id="IPR016036">
    <property type="entry name" value="Malonyl_transacylase_ACP-bd"/>
</dbReference>
<dbReference type="SMART" id="SM00827">
    <property type="entry name" value="PKS_AT"/>
    <property type="match status" value="1"/>
</dbReference>
<keyword evidence="6" id="KW-1185">Reference proteome</keyword>
<evidence type="ECO:0000256" key="1">
    <source>
        <dbReference type="ARBA" id="ARBA00022679"/>
    </source>
</evidence>
<name>A0A7W3TAH8_9ACTN</name>
<accession>A0A7W3TAH8</accession>
<comment type="caution">
    <text evidence="5">The sequence shown here is derived from an EMBL/GenBank/DDBJ whole genome shotgun (WGS) entry which is preliminary data.</text>
</comment>
<dbReference type="PANTHER" id="PTHR43775">
    <property type="entry name" value="FATTY ACID SYNTHASE"/>
    <property type="match status" value="1"/>
</dbReference>
<dbReference type="Gene3D" id="3.40.366.10">
    <property type="entry name" value="Malonyl-Coenzyme A Acyl Carrier Protein, domain 2"/>
    <property type="match status" value="1"/>
</dbReference>
<organism evidence="5 6">
    <name type="scientific">Streptomyces alkaliphilus</name>
    <dbReference type="NCBI Taxonomy" id="1472722"/>
    <lineage>
        <taxon>Bacteria</taxon>
        <taxon>Bacillati</taxon>
        <taxon>Actinomycetota</taxon>
        <taxon>Actinomycetes</taxon>
        <taxon>Kitasatosporales</taxon>
        <taxon>Streptomycetaceae</taxon>
        <taxon>Streptomyces</taxon>
    </lineage>
</organism>
<sequence>MTVTGTVRGAARLLCWAGADPPGERAARARVAEALRAGAPVPRPVPGRLRGAVVTTAECALEDLAAAPVRRVPAGGPRPVVLLLPGQGSQYHGMATGLYREEPVFRAAVDEVLAVWGAEGEAIRADWLGSPAGAAIPVDDARRSQPLLFAVGQGLGRLLLGWGVRPVEALGHSAGEVVAATLAGIFTVTEGAALVRDRVRATVPIPAGGMLAVAASVDRLAPYLSGQVAVAAENAPHRTLLAGPRAELAAVAARLARDRVVLRAVPATAPFHSPAMEPAVAAAERAFRASPGPGRFPVRSGYTGRPLTVHEARSARFWARQLADPVRFGPALTALLRGGDRLLVECGPGRVLSDLAHRQDAVRAGKSAVLSLLPGHRSDRAAVLEVAAALWCEGHALTVDAEHLPAGAGLRSPCDRGRTNES</sequence>
<dbReference type="GO" id="GO:0004312">
    <property type="term" value="F:fatty acid synthase activity"/>
    <property type="evidence" value="ECO:0007669"/>
    <property type="project" value="TreeGrafter"/>
</dbReference>
<gene>
    <name evidence="5" type="ORF">FNQ90_03715</name>
</gene>
<dbReference type="PANTHER" id="PTHR43775:SF51">
    <property type="entry name" value="INACTIVE PHENOLPHTHIOCEROL SYNTHESIS POLYKETIDE SYNTHASE TYPE I PKS1-RELATED"/>
    <property type="match status" value="1"/>
</dbReference>
<proteinExistence type="predicted"/>
<evidence type="ECO:0000256" key="3">
    <source>
        <dbReference type="ARBA" id="ARBA00023315"/>
    </source>
</evidence>
<evidence type="ECO:0000313" key="6">
    <source>
        <dbReference type="Proteomes" id="UP000538929"/>
    </source>
</evidence>
<dbReference type="Pfam" id="PF00698">
    <property type="entry name" value="Acyl_transf_1"/>
    <property type="match status" value="1"/>
</dbReference>